<gene>
    <name evidence="1" type="ORF">OWV82_012405</name>
</gene>
<accession>A0ACC1Y3F8</accession>
<sequence length="111" mass="11549">MTLLSSALPSPEICAVASALSAGKNPGRKCQFKRVKNTTDILSAGLAMVQNEAALPRLGGLSAALVGVASSSDHIKPKGCYLLSFWFDVPDFVNSTDEMAGQQACGCPNMC</sequence>
<reference evidence="1 2" key="1">
    <citation type="journal article" date="2023" name="Science">
        <title>Complex scaffold remodeling in plant triterpene biosynthesis.</title>
        <authorList>
            <person name="De La Pena R."/>
            <person name="Hodgson H."/>
            <person name="Liu J.C."/>
            <person name="Stephenson M.J."/>
            <person name="Martin A.C."/>
            <person name="Owen C."/>
            <person name="Harkess A."/>
            <person name="Leebens-Mack J."/>
            <person name="Jimenez L.E."/>
            <person name="Osbourn A."/>
            <person name="Sattely E.S."/>
        </authorList>
    </citation>
    <scope>NUCLEOTIDE SEQUENCE [LARGE SCALE GENOMIC DNA]</scope>
    <source>
        <strain evidence="2">cv. JPN11</strain>
        <tissue evidence="1">Leaf</tissue>
    </source>
</reference>
<name>A0ACC1Y3F8_MELAZ</name>
<comment type="caution">
    <text evidence="1">The sequence shown here is derived from an EMBL/GenBank/DDBJ whole genome shotgun (WGS) entry which is preliminary data.</text>
</comment>
<organism evidence="1 2">
    <name type="scientific">Melia azedarach</name>
    <name type="common">Chinaberry tree</name>
    <dbReference type="NCBI Taxonomy" id="155640"/>
    <lineage>
        <taxon>Eukaryota</taxon>
        <taxon>Viridiplantae</taxon>
        <taxon>Streptophyta</taxon>
        <taxon>Embryophyta</taxon>
        <taxon>Tracheophyta</taxon>
        <taxon>Spermatophyta</taxon>
        <taxon>Magnoliopsida</taxon>
        <taxon>eudicotyledons</taxon>
        <taxon>Gunneridae</taxon>
        <taxon>Pentapetalae</taxon>
        <taxon>rosids</taxon>
        <taxon>malvids</taxon>
        <taxon>Sapindales</taxon>
        <taxon>Meliaceae</taxon>
        <taxon>Melia</taxon>
    </lineage>
</organism>
<protein>
    <submittedName>
        <fullName evidence="1">Uncharacterized protein</fullName>
    </submittedName>
</protein>
<evidence type="ECO:0000313" key="2">
    <source>
        <dbReference type="Proteomes" id="UP001164539"/>
    </source>
</evidence>
<dbReference type="Proteomes" id="UP001164539">
    <property type="component" value="Chromosome 6"/>
</dbReference>
<keyword evidence="2" id="KW-1185">Reference proteome</keyword>
<proteinExistence type="predicted"/>
<dbReference type="EMBL" id="CM051399">
    <property type="protein sequence ID" value="KAJ4717544.1"/>
    <property type="molecule type" value="Genomic_DNA"/>
</dbReference>
<evidence type="ECO:0000313" key="1">
    <source>
        <dbReference type="EMBL" id="KAJ4717544.1"/>
    </source>
</evidence>